<accession>A0A4Y2WI88</accession>
<gene>
    <name evidence="2" type="ORF">AVEN_234702_1</name>
</gene>
<evidence type="ECO:0000313" key="3">
    <source>
        <dbReference type="Proteomes" id="UP000499080"/>
    </source>
</evidence>
<dbReference type="AlphaFoldDB" id="A0A4Y2WI88"/>
<name>A0A4Y2WI88_ARAVE</name>
<sequence length="125" mass="14240">MPRRITVVRSPKKKRITLWLMPIAIRERRQRFVIEETVSSSDKSPKHFEFRPRLGGQGQSAMEKPESERTFVVLEKPESVRTFVILEKSKSERTSNSLEDQKACGAATAEFHYGCLLTGAAIAVY</sequence>
<evidence type="ECO:0000313" key="2">
    <source>
        <dbReference type="EMBL" id="GBO35737.1"/>
    </source>
</evidence>
<dbReference type="EMBL" id="BGPR01059778">
    <property type="protein sequence ID" value="GBO35737.1"/>
    <property type="molecule type" value="Genomic_DNA"/>
</dbReference>
<proteinExistence type="predicted"/>
<feature type="compositionally biased region" description="Basic and acidic residues" evidence="1">
    <location>
        <begin position="43"/>
        <end position="52"/>
    </location>
</feature>
<evidence type="ECO:0000256" key="1">
    <source>
        <dbReference type="SAM" id="MobiDB-lite"/>
    </source>
</evidence>
<reference evidence="2 3" key="1">
    <citation type="journal article" date="2019" name="Sci. Rep.">
        <title>Orb-weaving spider Araneus ventricosus genome elucidates the spidroin gene catalogue.</title>
        <authorList>
            <person name="Kono N."/>
            <person name="Nakamura H."/>
            <person name="Ohtoshi R."/>
            <person name="Moran D.A.P."/>
            <person name="Shinohara A."/>
            <person name="Yoshida Y."/>
            <person name="Fujiwara M."/>
            <person name="Mori M."/>
            <person name="Tomita M."/>
            <person name="Arakawa K."/>
        </authorList>
    </citation>
    <scope>NUCLEOTIDE SEQUENCE [LARGE SCALE GENOMIC DNA]</scope>
</reference>
<organism evidence="2 3">
    <name type="scientific">Araneus ventricosus</name>
    <name type="common">Orbweaver spider</name>
    <name type="synonym">Epeira ventricosa</name>
    <dbReference type="NCBI Taxonomy" id="182803"/>
    <lineage>
        <taxon>Eukaryota</taxon>
        <taxon>Metazoa</taxon>
        <taxon>Ecdysozoa</taxon>
        <taxon>Arthropoda</taxon>
        <taxon>Chelicerata</taxon>
        <taxon>Arachnida</taxon>
        <taxon>Araneae</taxon>
        <taxon>Araneomorphae</taxon>
        <taxon>Entelegynae</taxon>
        <taxon>Araneoidea</taxon>
        <taxon>Araneidae</taxon>
        <taxon>Araneus</taxon>
    </lineage>
</organism>
<comment type="caution">
    <text evidence="2">The sequence shown here is derived from an EMBL/GenBank/DDBJ whole genome shotgun (WGS) entry which is preliminary data.</text>
</comment>
<feature type="region of interest" description="Disordered" evidence="1">
    <location>
        <begin position="43"/>
        <end position="68"/>
    </location>
</feature>
<protein>
    <submittedName>
        <fullName evidence="2">Uncharacterized protein</fullName>
    </submittedName>
</protein>
<keyword evidence="3" id="KW-1185">Reference proteome</keyword>
<dbReference type="Proteomes" id="UP000499080">
    <property type="component" value="Unassembled WGS sequence"/>
</dbReference>